<evidence type="ECO:0000256" key="7">
    <source>
        <dbReference type="ARBA" id="ARBA00023136"/>
    </source>
</evidence>
<name>A0A520MYK8_9GAMM</name>
<feature type="transmembrane region" description="Helical" evidence="8">
    <location>
        <begin position="184"/>
        <end position="207"/>
    </location>
</feature>
<feature type="transmembrane region" description="Helical" evidence="8">
    <location>
        <begin position="462"/>
        <end position="485"/>
    </location>
</feature>
<feature type="transmembrane region" description="Helical" evidence="8">
    <location>
        <begin position="12"/>
        <end position="30"/>
    </location>
</feature>
<feature type="transmembrane region" description="Helical" evidence="8">
    <location>
        <begin position="86"/>
        <end position="107"/>
    </location>
</feature>
<feature type="transmembrane region" description="Helical" evidence="8">
    <location>
        <begin position="227"/>
        <end position="245"/>
    </location>
</feature>
<protein>
    <recommendedName>
        <fullName evidence="11">BCCT family transporter</fullName>
    </recommendedName>
</protein>
<dbReference type="GO" id="GO:0022857">
    <property type="term" value="F:transmembrane transporter activity"/>
    <property type="evidence" value="ECO:0007669"/>
    <property type="project" value="InterPro"/>
</dbReference>
<evidence type="ECO:0000313" key="9">
    <source>
        <dbReference type="EMBL" id="RZO26308.1"/>
    </source>
</evidence>
<dbReference type="Proteomes" id="UP000319384">
    <property type="component" value="Unassembled WGS sequence"/>
</dbReference>
<proteinExistence type="inferred from homology"/>
<keyword evidence="6 8" id="KW-1133">Transmembrane helix</keyword>
<dbReference type="PANTHER" id="PTHR30047">
    <property type="entry name" value="HIGH-AFFINITY CHOLINE TRANSPORT PROTEIN-RELATED"/>
    <property type="match status" value="1"/>
</dbReference>
<keyword evidence="4" id="KW-1003">Cell membrane</keyword>
<comment type="subcellular location">
    <subcellularLocation>
        <location evidence="1">Cell membrane</location>
        <topology evidence="1">Multi-pass membrane protein</topology>
    </subcellularLocation>
</comment>
<evidence type="ECO:0000256" key="6">
    <source>
        <dbReference type="ARBA" id="ARBA00022989"/>
    </source>
</evidence>
<dbReference type="GO" id="GO:0005886">
    <property type="term" value="C:plasma membrane"/>
    <property type="evidence" value="ECO:0007669"/>
    <property type="project" value="UniProtKB-SubCell"/>
</dbReference>
<organism evidence="9 10">
    <name type="scientific">SAR86 cluster bacterium</name>
    <dbReference type="NCBI Taxonomy" id="2030880"/>
    <lineage>
        <taxon>Bacteria</taxon>
        <taxon>Pseudomonadati</taxon>
        <taxon>Pseudomonadota</taxon>
        <taxon>Gammaproteobacteria</taxon>
        <taxon>SAR86 cluster</taxon>
    </lineage>
</organism>
<comment type="similarity">
    <text evidence="2">Belongs to the BCCT transporter (TC 2.A.15) family.</text>
</comment>
<feature type="transmembrane region" description="Helical" evidence="8">
    <location>
        <begin position="438"/>
        <end position="456"/>
    </location>
</feature>
<sequence>MLKNINPNWNKSVISITIILSLVLSIFVIISPDYSSTILKNTYIALSNYFESFFMYGTFGLLIFLFLIGFSKYGSFKVKLSNKPTYSLFSWSSMLFAGGIGATLLYWSTVEWIEYFNILKNDLSLDKNEVLLYSRAYPLFHWGFSAWAIYCLPAVAFGIALTLKPDSKLTFSGILGVDNYIYKFILDILYIGAIICGAGVGLGLSFPLISSVISDVFSIERTFGLDIFTIILCSFIFGLSAYVGIQKGIKRLSNINVSIVIMFLLIVLILGPSQYILSNSIDSVSFMLKNFVEMSLTTGTEISINWSVFYWAWWLALAPMIGTFIVNVSNNKSLRQIIFGTIFIGSIGCIFSMLILSNLSISLFESGSIDGPNLIENNLITRESLVVETLSSLNYSNILLIVFSVILIIFLCTTYDSATYVLASASMKKSSMESSKSLRVLFAILLVVQPTLLMYLNGVDSFKWIMVIFSVPLLFIYLMLIYSILKNVYSIKIT</sequence>
<gene>
    <name evidence="9" type="ORF">EVA95_02340</name>
</gene>
<comment type="caution">
    <text evidence="9">The sequence shown here is derived from an EMBL/GenBank/DDBJ whole genome shotgun (WGS) entry which is preliminary data.</text>
</comment>
<feature type="transmembrane region" description="Helical" evidence="8">
    <location>
        <begin position="53"/>
        <end position="74"/>
    </location>
</feature>
<keyword evidence="3" id="KW-0813">Transport</keyword>
<dbReference type="EMBL" id="SHBH01000015">
    <property type="protein sequence ID" value="RZO26308.1"/>
    <property type="molecule type" value="Genomic_DNA"/>
</dbReference>
<evidence type="ECO:0000256" key="8">
    <source>
        <dbReference type="SAM" id="Phobius"/>
    </source>
</evidence>
<dbReference type="Pfam" id="PF02028">
    <property type="entry name" value="BCCT"/>
    <property type="match status" value="1"/>
</dbReference>
<dbReference type="PANTHER" id="PTHR30047:SF7">
    <property type="entry name" value="HIGH-AFFINITY CHOLINE TRANSPORT PROTEIN"/>
    <property type="match status" value="1"/>
</dbReference>
<evidence type="ECO:0000256" key="2">
    <source>
        <dbReference type="ARBA" id="ARBA00005658"/>
    </source>
</evidence>
<evidence type="ECO:0000256" key="5">
    <source>
        <dbReference type="ARBA" id="ARBA00022692"/>
    </source>
</evidence>
<evidence type="ECO:0000256" key="4">
    <source>
        <dbReference type="ARBA" id="ARBA00022475"/>
    </source>
</evidence>
<feature type="transmembrane region" description="Helical" evidence="8">
    <location>
        <begin position="139"/>
        <end position="163"/>
    </location>
</feature>
<reference evidence="9 10" key="1">
    <citation type="submission" date="2019-02" db="EMBL/GenBank/DDBJ databases">
        <title>Prokaryotic population dynamics and viral predation in marine succession experiment using metagenomics: the confinement effect.</title>
        <authorList>
            <person name="Haro-Moreno J.M."/>
            <person name="Rodriguez-Valera F."/>
            <person name="Lopez-Perez M."/>
        </authorList>
    </citation>
    <scope>NUCLEOTIDE SEQUENCE [LARGE SCALE GENOMIC DNA]</scope>
    <source>
        <strain evidence="9">MED-G162</strain>
    </source>
</reference>
<feature type="transmembrane region" description="Helical" evidence="8">
    <location>
        <begin position="398"/>
        <end position="418"/>
    </location>
</feature>
<dbReference type="InterPro" id="IPR000060">
    <property type="entry name" value="BCCT_transptr"/>
</dbReference>
<keyword evidence="5 8" id="KW-0812">Transmembrane</keyword>
<evidence type="ECO:0008006" key="11">
    <source>
        <dbReference type="Google" id="ProtNLM"/>
    </source>
</evidence>
<evidence type="ECO:0000256" key="3">
    <source>
        <dbReference type="ARBA" id="ARBA00022448"/>
    </source>
</evidence>
<evidence type="ECO:0000256" key="1">
    <source>
        <dbReference type="ARBA" id="ARBA00004651"/>
    </source>
</evidence>
<feature type="transmembrane region" description="Helical" evidence="8">
    <location>
        <begin position="257"/>
        <end position="277"/>
    </location>
</feature>
<keyword evidence="7 8" id="KW-0472">Membrane</keyword>
<evidence type="ECO:0000313" key="10">
    <source>
        <dbReference type="Proteomes" id="UP000319384"/>
    </source>
</evidence>
<feature type="transmembrane region" description="Helical" evidence="8">
    <location>
        <begin position="308"/>
        <end position="326"/>
    </location>
</feature>
<feature type="transmembrane region" description="Helical" evidence="8">
    <location>
        <begin position="338"/>
        <end position="364"/>
    </location>
</feature>
<accession>A0A520MYK8</accession>
<dbReference type="AlphaFoldDB" id="A0A520MYK8"/>